<evidence type="ECO:0000256" key="6">
    <source>
        <dbReference type="RuleBase" id="RU004004"/>
    </source>
</evidence>
<dbReference type="InterPro" id="IPR004846">
    <property type="entry name" value="T2SS/T3SS_dom"/>
</dbReference>
<dbReference type="Pfam" id="PF00263">
    <property type="entry name" value="Secretin"/>
    <property type="match status" value="1"/>
</dbReference>
<keyword evidence="2" id="KW-0732">Signal</keyword>
<dbReference type="InterPro" id="IPR001775">
    <property type="entry name" value="GspD/PilQ"/>
</dbReference>
<dbReference type="PROSITE" id="PS51257">
    <property type="entry name" value="PROKAR_LIPOPROTEIN"/>
    <property type="match status" value="1"/>
</dbReference>
<dbReference type="InterPro" id="IPR050810">
    <property type="entry name" value="Bact_Secretion_Sys_Channel"/>
</dbReference>
<evidence type="ECO:0000256" key="2">
    <source>
        <dbReference type="ARBA" id="ARBA00022729"/>
    </source>
</evidence>
<keyword evidence="6" id="KW-0813">Transport</keyword>
<evidence type="ECO:0000256" key="4">
    <source>
        <dbReference type="PROSITE-ProRule" id="PRU00339"/>
    </source>
</evidence>
<dbReference type="eggNOG" id="COG0457">
    <property type="taxonomic scope" value="Bacteria"/>
</dbReference>
<protein>
    <submittedName>
        <fullName evidence="11">Type II and III secretion system protein</fullName>
    </submittedName>
</protein>
<evidence type="ECO:0000256" key="7">
    <source>
        <dbReference type="SAM" id="MobiDB-lite"/>
    </source>
</evidence>
<keyword evidence="3" id="KW-0472">Membrane</keyword>
<dbReference type="InterPro" id="IPR011990">
    <property type="entry name" value="TPR-like_helical_dom_sf"/>
</dbReference>
<dbReference type="InterPro" id="IPR038591">
    <property type="entry name" value="NolW-like_sf"/>
</dbReference>
<evidence type="ECO:0000259" key="9">
    <source>
        <dbReference type="Pfam" id="PF00963"/>
    </source>
</evidence>
<keyword evidence="12" id="KW-1185">Reference proteome</keyword>
<dbReference type="EMBL" id="CP002056">
    <property type="protein sequence ID" value="ADI28850.1"/>
    <property type="molecule type" value="Genomic_DNA"/>
</dbReference>
<evidence type="ECO:0000256" key="1">
    <source>
        <dbReference type="ARBA" id="ARBA00004370"/>
    </source>
</evidence>
<name>D7DMD9_METV0</name>
<proteinExistence type="inferred from homology"/>
<dbReference type="HOGENOM" id="CLU_017432_1_0_4"/>
<dbReference type="GO" id="GO:0009306">
    <property type="term" value="P:protein secretion"/>
    <property type="evidence" value="ECO:0007669"/>
    <property type="project" value="InterPro"/>
</dbReference>
<keyword evidence="4" id="KW-0802">TPR repeat</keyword>
<comment type="subcellular location">
    <subcellularLocation>
        <location evidence="6">Cell outer membrane</location>
    </subcellularLocation>
    <subcellularLocation>
        <location evidence="1">Membrane</location>
    </subcellularLocation>
</comment>
<reference evidence="11 12" key="2">
    <citation type="journal article" date="2011" name="J. Bacteriol.">
        <title>Genomes of three methylotrophs from a single niche uncover genetic and metabolic divergence of Methylophilaceae.</title>
        <authorList>
            <person name="Lapidus A."/>
            <person name="Clum A."/>
            <person name="Labutti K."/>
            <person name="Kaluzhnaya M.G."/>
            <person name="Lim S."/>
            <person name="Beck D.A."/>
            <person name="Glavina Del Rio T."/>
            <person name="Nolan M."/>
            <person name="Mavromatis K."/>
            <person name="Huntemann M."/>
            <person name="Lucas S."/>
            <person name="Lidstrom M.E."/>
            <person name="Ivanova N."/>
            <person name="Chistoserdova L."/>
        </authorList>
    </citation>
    <scope>NUCLEOTIDE SEQUENCE [LARGE SCALE GENOMIC DNA]</scope>
    <source>
        <strain evidence="11 12">301</strain>
    </source>
</reference>
<sequence precursor="true">MMLRHYFNFVAKDIPIPNRKWLTSCVLTMILLGCANDMLPRKSLDLTNEVRLEDGLSKLEQASISSPGNMAYRADFVRERDRVINKLLLLGDRMREQGQQDEAASYFQRVLHIDADNARAKSGLESITMDRRHDAALEEARELLEKGDLDGAEARLQNIFLETPTHAEALAMKQEIEVQRAKRIQMSTPILQSKFKKPISLQFRDANLKMVFEALSRTSGINVLLDRDVKNDLKTTIFVKDASVEDTIGLILMQNQLEEKVLNENTVFIYPSTPAKIKEYQELVIRTFHLVNADAKQMQTMIKTMLKTKDIFIHEKTNSLVMRDTPEAVQLAEKLVAAQDLNDPEVMLEVEVLEVLHSKMTEIGVQWPTQFGLSVTDAPSTPTTTVGLGGAIQTTTPPPVPLTLEGLRNITGSNIKVTPLSLLLTMKKDVGDTNLLASPRIRVRQHEKAKIMIGDRVPVITNSVTPVSTGTPVVTGSVQYLDVGLKLEVEPDIHIDGEVAIKTYLEVSNIANQVTNATSGTIAYQIGTRNASTVLRLKDGETQVLGGLISDEDRKSASKVPGLGDLPILGRLFSSHNNSKTKTEIILFITPHIIRNIHQPAADLSEFWSGTDATLHSKPMSLQPVGVAKTGSSSNTVVPQQAVVLPPVPQATVPAVQAVPPTTEPVSQPKTSPQAKAQPPATVVPTPGKLLPGIRPAAAPLTLSWLAGTQAQVGEQFRVVVNAQTAAKVISVPIQVGFDPAVLEAVDVTEGSFLNQNNVQTAFDSSIDQAGGKISINMSQPGQIGNAGRGSLVTITFKAIAVSPQSQITVSSGGATDATGQVLPMRLPTPHNVMLLNP</sequence>
<dbReference type="Pfam" id="PF03958">
    <property type="entry name" value="Secretin_N"/>
    <property type="match status" value="1"/>
</dbReference>
<dbReference type="STRING" id="666681.M301_0466"/>
<dbReference type="eggNOG" id="COG4796">
    <property type="taxonomic scope" value="Bacteria"/>
</dbReference>
<dbReference type="GO" id="GO:0000272">
    <property type="term" value="P:polysaccharide catabolic process"/>
    <property type="evidence" value="ECO:0007669"/>
    <property type="project" value="InterPro"/>
</dbReference>
<dbReference type="PROSITE" id="PS50005">
    <property type="entry name" value="TPR"/>
    <property type="match status" value="1"/>
</dbReference>
<dbReference type="PANTHER" id="PTHR30332">
    <property type="entry name" value="PROBABLE GENERAL SECRETION PATHWAY PROTEIN D"/>
    <property type="match status" value="1"/>
</dbReference>
<evidence type="ECO:0000313" key="12">
    <source>
        <dbReference type="Proteomes" id="UP000000383"/>
    </source>
</evidence>
<dbReference type="GO" id="GO:0015627">
    <property type="term" value="C:type II protein secretion system complex"/>
    <property type="evidence" value="ECO:0007669"/>
    <property type="project" value="TreeGrafter"/>
</dbReference>
<feature type="domain" description="NolW-like" evidence="10">
    <location>
        <begin position="286"/>
        <end position="341"/>
    </location>
</feature>
<dbReference type="PANTHER" id="PTHR30332:SF17">
    <property type="entry name" value="TYPE IV PILIATION SYSTEM PROTEIN DR_0774-RELATED"/>
    <property type="match status" value="1"/>
</dbReference>
<dbReference type="Proteomes" id="UP000000383">
    <property type="component" value="Chromosome"/>
</dbReference>
<dbReference type="Gene3D" id="2.60.40.680">
    <property type="match status" value="1"/>
</dbReference>
<evidence type="ECO:0000259" key="8">
    <source>
        <dbReference type="Pfam" id="PF00263"/>
    </source>
</evidence>
<dbReference type="InterPro" id="IPR008965">
    <property type="entry name" value="CBM2/CBM3_carb-bd_dom_sf"/>
</dbReference>
<dbReference type="CDD" id="cd08547">
    <property type="entry name" value="Type_II_cohesin"/>
    <property type="match status" value="1"/>
</dbReference>
<feature type="domain" description="Cohesin" evidence="9">
    <location>
        <begin position="708"/>
        <end position="821"/>
    </location>
</feature>
<dbReference type="Pfam" id="PF00963">
    <property type="entry name" value="Cohesin"/>
    <property type="match status" value="1"/>
</dbReference>
<evidence type="ECO:0000256" key="3">
    <source>
        <dbReference type="ARBA" id="ARBA00023136"/>
    </source>
</evidence>
<dbReference type="Gene3D" id="3.30.1370.120">
    <property type="match status" value="1"/>
</dbReference>
<dbReference type="AlphaFoldDB" id="D7DMD9"/>
<dbReference type="InterPro" id="IPR002102">
    <property type="entry name" value="Cohesin_dom"/>
</dbReference>
<reference evidence="12" key="1">
    <citation type="submission" date="2010-05" db="EMBL/GenBank/DDBJ databases">
        <title>Complete sequence of Methylotenera sp. 301.</title>
        <authorList>
            <person name="Lucas S."/>
            <person name="Copeland A."/>
            <person name="Lapidus A."/>
            <person name="Cheng J.-F."/>
            <person name="Bruce D."/>
            <person name="Goodwin L."/>
            <person name="Pitluck S."/>
            <person name="Clum A."/>
            <person name="Land M."/>
            <person name="Hauser L."/>
            <person name="Kyrpides N."/>
            <person name="Ivanova N."/>
            <person name="Chistoservova L."/>
            <person name="Kalyuzhnaya M."/>
            <person name="Woyke T."/>
        </authorList>
    </citation>
    <scope>NUCLEOTIDE SEQUENCE [LARGE SCALE GENOMIC DNA]</scope>
    <source>
        <strain evidence="12">301</strain>
    </source>
</reference>
<dbReference type="GO" id="GO:0009279">
    <property type="term" value="C:cell outer membrane"/>
    <property type="evidence" value="ECO:0007669"/>
    <property type="project" value="UniProtKB-SubCell"/>
</dbReference>
<dbReference type="KEGG" id="meh:M301_0466"/>
<dbReference type="GO" id="GO:0030246">
    <property type="term" value="F:carbohydrate binding"/>
    <property type="evidence" value="ECO:0007669"/>
    <property type="project" value="InterPro"/>
</dbReference>
<dbReference type="Gene3D" id="1.25.40.10">
    <property type="entry name" value="Tetratricopeptide repeat domain"/>
    <property type="match status" value="1"/>
</dbReference>
<feature type="domain" description="Type II/III secretion system secretin-like" evidence="8">
    <location>
        <begin position="430"/>
        <end position="595"/>
    </location>
</feature>
<evidence type="ECO:0000313" key="11">
    <source>
        <dbReference type="EMBL" id="ADI28850.1"/>
    </source>
</evidence>
<evidence type="ECO:0000259" key="10">
    <source>
        <dbReference type="Pfam" id="PF03958"/>
    </source>
</evidence>
<dbReference type="PRINTS" id="PR00811">
    <property type="entry name" value="BCTERIALGSPD"/>
</dbReference>
<dbReference type="SUPFAM" id="SSF49384">
    <property type="entry name" value="Carbohydrate-binding domain"/>
    <property type="match status" value="1"/>
</dbReference>
<gene>
    <name evidence="11" type="ordered locus">M301_0466</name>
</gene>
<dbReference type="SUPFAM" id="SSF48452">
    <property type="entry name" value="TPR-like"/>
    <property type="match status" value="1"/>
</dbReference>
<comment type="similarity">
    <text evidence="5">Belongs to the bacterial secretin family.</text>
</comment>
<feature type="repeat" description="TPR" evidence="4">
    <location>
        <begin position="84"/>
        <end position="117"/>
    </location>
</feature>
<accession>D7DMD9</accession>
<dbReference type="RefSeq" id="WP_013147166.1">
    <property type="nucleotide sequence ID" value="NC_014207.1"/>
</dbReference>
<feature type="region of interest" description="Disordered" evidence="7">
    <location>
        <begin position="660"/>
        <end position="682"/>
    </location>
</feature>
<organism evidence="11 12">
    <name type="scientific">Methylotenera versatilis (strain 301)</name>
    <dbReference type="NCBI Taxonomy" id="666681"/>
    <lineage>
        <taxon>Bacteria</taxon>
        <taxon>Pseudomonadati</taxon>
        <taxon>Pseudomonadota</taxon>
        <taxon>Betaproteobacteria</taxon>
        <taxon>Nitrosomonadales</taxon>
        <taxon>Methylophilaceae</taxon>
        <taxon>Methylotenera</taxon>
    </lineage>
</organism>
<dbReference type="InterPro" id="IPR019734">
    <property type="entry name" value="TPR_rpt"/>
</dbReference>
<evidence type="ECO:0000256" key="5">
    <source>
        <dbReference type="RuleBase" id="RU004003"/>
    </source>
</evidence>
<dbReference type="InterPro" id="IPR005644">
    <property type="entry name" value="NolW-like"/>
</dbReference>